<feature type="chain" id="PRO_5026326473" description="Type IV secretion system putative lipoprotein virB7" evidence="3">
    <location>
        <begin position="25"/>
        <end position="127"/>
    </location>
</feature>
<keyword evidence="2 3" id="KW-0732">Signal</keyword>
<evidence type="ECO:0000256" key="3">
    <source>
        <dbReference type="SAM" id="SignalP"/>
    </source>
</evidence>
<dbReference type="PROSITE" id="PS51257">
    <property type="entry name" value="PROKAR_LIPOPROTEIN"/>
    <property type="match status" value="1"/>
</dbReference>
<accession>A0A6G8JK60</accession>
<evidence type="ECO:0000256" key="2">
    <source>
        <dbReference type="ARBA" id="ARBA00022729"/>
    </source>
</evidence>
<sequence length="127" mass="13795">MKKYLMPLLAVAVLAGCSSVQNSAQGSIPPGMKAIDADAPKGALYEGSLANKQLMNDVLFPAYSFASSSNCDKAVDVKSYLSQEPKGSKQEFSWQEIWQFKCQNGNKVPVNITFTSVEGKGTYYVIK</sequence>
<dbReference type="KEGG" id="mgra:A4G16_08910"/>
<dbReference type="EMBL" id="CP015030">
    <property type="protein sequence ID" value="QIM67469.1"/>
    <property type="molecule type" value="Genomic_DNA"/>
</dbReference>
<dbReference type="InterPro" id="IPR012640">
    <property type="entry name" value="Membr_lipoprot_lipid_attach_CS"/>
</dbReference>
<dbReference type="Pfam" id="PF08139">
    <property type="entry name" value="LPAM_1"/>
    <property type="match status" value="1"/>
</dbReference>
<dbReference type="RefSeq" id="WP_165889591.1">
    <property type="nucleotide sequence ID" value="NZ_CP015030.1"/>
</dbReference>
<proteinExistence type="predicted"/>
<dbReference type="Proteomes" id="UP000501366">
    <property type="component" value="Chromosome"/>
</dbReference>
<evidence type="ECO:0000313" key="4">
    <source>
        <dbReference type="EMBL" id="QIM67469.1"/>
    </source>
</evidence>
<evidence type="ECO:0000256" key="1">
    <source>
        <dbReference type="ARBA" id="ARBA00017922"/>
    </source>
</evidence>
<name>A0A6G8JK60_9PAST</name>
<organism evidence="4 5">
    <name type="scientific">Mannheimia granulomatis</name>
    <dbReference type="NCBI Taxonomy" id="85402"/>
    <lineage>
        <taxon>Bacteria</taxon>
        <taxon>Pseudomonadati</taxon>
        <taxon>Pseudomonadota</taxon>
        <taxon>Gammaproteobacteria</taxon>
        <taxon>Pasteurellales</taxon>
        <taxon>Pasteurellaceae</taxon>
        <taxon>Mannheimia</taxon>
    </lineage>
</organism>
<gene>
    <name evidence="4" type="ORF">A4G16_08910</name>
</gene>
<reference evidence="4 5" key="1">
    <citation type="submission" date="2016-03" db="EMBL/GenBank/DDBJ databases">
        <authorList>
            <person name="Bojesen A.M."/>
            <person name="Planet P."/>
            <person name="Hansen M.J."/>
        </authorList>
    </citation>
    <scope>NUCLEOTIDE SEQUENCE [LARGE SCALE GENOMIC DNA]</scope>
    <source>
        <strain evidence="4 5">B 234/94</strain>
    </source>
</reference>
<evidence type="ECO:0000313" key="5">
    <source>
        <dbReference type="Proteomes" id="UP000501366"/>
    </source>
</evidence>
<feature type="signal peptide" evidence="3">
    <location>
        <begin position="1"/>
        <end position="24"/>
    </location>
</feature>
<dbReference type="AlphaFoldDB" id="A0A6G8JK60"/>
<protein>
    <recommendedName>
        <fullName evidence="1">Type IV secretion system putative lipoprotein virB7</fullName>
    </recommendedName>
</protein>